<dbReference type="OrthoDB" id="10002959at2759"/>
<dbReference type="InterPro" id="IPR033116">
    <property type="entry name" value="TRYPSIN_SER"/>
</dbReference>
<protein>
    <submittedName>
        <fullName evidence="10">Serine protease 27</fullName>
    </submittedName>
</protein>
<dbReference type="AlphaFoldDB" id="A0A3N0XZW8"/>
<organism evidence="10 11">
    <name type="scientific">Anabarilius grahami</name>
    <name type="common">Kanglang fish</name>
    <name type="synonym">Barilius grahami</name>
    <dbReference type="NCBI Taxonomy" id="495550"/>
    <lineage>
        <taxon>Eukaryota</taxon>
        <taxon>Metazoa</taxon>
        <taxon>Chordata</taxon>
        <taxon>Craniata</taxon>
        <taxon>Vertebrata</taxon>
        <taxon>Euteleostomi</taxon>
        <taxon>Actinopterygii</taxon>
        <taxon>Neopterygii</taxon>
        <taxon>Teleostei</taxon>
        <taxon>Ostariophysi</taxon>
        <taxon>Cypriniformes</taxon>
        <taxon>Xenocyprididae</taxon>
        <taxon>Xenocypridinae</taxon>
        <taxon>Xenocypridinae incertae sedis</taxon>
        <taxon>Anabarilius</taxon>
    </lineage>
</organism>
<keyword evidence="4 6" id="KW-0720">Serine protease</keyword>
<keyword evidence="5" id="KW-1015">Disulfide bond</keyword>
<keyword evidence="1 6" id="KW-0645">Protease</keyword>
<proteinExistence type="predicted"/>
<dbReference type="PRINTS" id="PR00722">
    <property type="entry name" value="CHYMOTRYPSIN"/>
</dbReference>
<gene>
    <name evidence="10" type="ORF">DPX16_0059</name>
</gene>
<dbReference type="InterPro" id="IPR009003">
    <property type="entry name" value="Peptidase_S1_PA"/>
</dbReference>
<dbReference type="PROSITE" id="PS50240">
    <property type="entry name" value="TRYPSIN_DOM"/>
    <property type="match status" value="1"/>
</dbReference>
<dbReference type="Pfam" id="PF00089">
    <property type="entry name" value="Trypsin"/>
    <property type="match status" value="1"/>
</dbReference>
<sequence>MDIDQLLLWSTQGTRSLEEYVAEYLNIAQYSNSPDCTLIDFFCDGVNQPLKSQLIREGPRSSLSHFLDYALLTVGSPFTSSACVMAAAPDNTHKMAATTITTPSQVTVDLQEQRHAFADRPEQRHAFADRPEQRHAFADRPEQRHAFADRPEQHHAFADRPEQRHAFADRPEQRHVFADRQEQSHVAADRPESRHVSRSVRERRGLRSSVTDSPLISAEKDLVVFMSVCASTDVTGETVIVIYKPVHQLFPHTSLLTLSFSTHTGSLGQLDVCGRAPLSNRIVGGENATAGSWPWQVSIHVFGTSHNCGGTLITKDWVLSAAHCFQNFLLSDVVMYFGRLNQSGSNPNEISRTARQIINHPNYNSSTFDNDIALVQLSSPVNFTDYIKPVCLAAAGSVFDGGMESWATGWGRLQPDDTELPDRLQEVMIPIVNNSDCNNAYEGAITNNMICAGLLNQGGKSACQGDSGGPMVSRKNSLWIQSGIVSFGMRCADPKYPTVFARVSQFQEWIVPYMGSNPPGFVEFKTDIQQSTPNTTKTPTLTSNSNFGSVPNLLLFSVSLMFSIIPVTLSLYLAS</sequence>
<keyword evidence="3 6" id="KW-0378">Hydrolase</keyword>
<evidence type="ECO:0000256" key="8">
    <source>
        <dbReference type="SAM" id="Phobius"/>
    </source>
</evidence>
<dbReference type="CDD" id="cd00190">
    <property type="entry name" value="Tryp_SPc"/>
    <property type="match status" value="1"/>
</dbReference>
<evidence type="ECO:0000256" key="2">
    <source>
        <dbReference type="ARBA" id="ARBA00022729"/>
    </source>
</evidence>
<evidence type="ECO:0000256" key="4">
    <source>
        <dbReference type="ARBA" id="ARBA00022825"/>
    </source>
</evidence>
<evidence type="ECO:0000256" key="7">
    <source>
        <dbReference type="SAM" id="MobiDB-lite"/>
    </source>
</evidence>
<dbReference type="FunFam" id="2.40.10.10:FF:000024">
    <property type="entry name" value="Serine protease 53"/>
    <property type="match status" value="1"/>
</dbReference>
<dbReference type="PROSITE" id="PS00134">
    <property type="entry name" value="TRYPSIN_HIS"/>
    <property type="match status" value="1"/>
</dbReference>
<comment type="caution">
    <text evidence="10">The sequence shown here is derived from an EMBL/GenBank/DDBJ whole genome shotgun (WGS) entry which is preliminary data.</text>
</comment>
<evidence type="ECO:0000313" key="11">
    <source>
        <dbReference type="Proteomes" id="UP000281406"/>
    </source>
</evidence>
<dbReference type="InterPro" id="IPR001254">
    <property type="entry name" value="Trypsin_dom"/>
</dbReference>
<feature type="compositionally biased region" description="Basic and acidic residues" evidence="7">
    <location>
        <begin position="180"/>
        <end position="205"/>
    </location>
</feature>
<reference evidence="10 11" key="1">
    <citation type="submission" date="2018-10" db="EMBL/GenBank/DDBJ databases">
        <title>Genome assembly for a Yunnan-Guizhou Plateau 3E fish, Anabarilius grahami (Regan), and its evolutionary and genetic applications.</title>
        <authorList>
            <person name="Jiang W."/>
        </authorList>
    </citation>
    <scope>NUCLEOTIDE SEQUENCE [LARGE SCALE GENOMIC DNA]</scope>
    <source>
        <strain evidence="10">AG-KIZ</strain>
        <tissue evidence="10">Muscle</tissue>
    </source>
</reference>
<dbReference type="EMBL" id="RJVU01056362">
    <property type="protein sequence ID" value="ROK56432.1"/>
    <property type="molecule type" value="Genomic_DNA"/>
</dbReference>
<dbReference type="Gene3D" id="2.40.10.10">
    <property type="entry name" value="Trypsin-like serine proteases"/>
    <property type="match status" value="1"/>
</dbReference>
<evidence type="ECO:0000313" key="10">
    <source>
        <dbReference type="EMBL" id="ROK56432.1"/>
    </source>
</evidence>
<feature type="region of interest" description="Disordered" evidence="7">
    <location>
        <begin position="180"/>
        <end position="211"/>
    </location>
</feature>
<feature type="domain" description="Peptidase S1" evidence="9">
    <location>
        <begin position="282"/>
        <end position="515"/>
    </location>
</feature>
<dbReference type="SMART" id="SM00020">
    <property type="entry name" value="Tryp_SPc"/>
    <property type="match status" value="1"/>
</dbReference>
<keyword evidence="2" id="KW-0732">Signal</keyword>
<dbReference type="SUPFAM" id="SSF50494">
    <property type="entry name" value="Trypsin-like serine proteases"/>
    <property type="match status" value="1"/>
</dbReference>
<keyword evidence="8" id="KW-0812">Transmembrane</keyword>
<keyword evidence="8" id="KW-1133">Transmembrane helix</keyword>
<evidence type="ECO:0000256" key="5">
    <source>
        <dbReference type="ARBA" id="ARBA00023157"/>
    </source>
</evidence>
<name>A0A3N0XZW8_ANAGA</name>
<accession>A0A3N0XZW8</accession>
<feature type="transmembrane region" description="Helical" evidence="8">
    <location>
        <begin position="553"/>
        <end position="574"/>
    </location>
</feature>
<evidence type="ECO:0000259" key="9">
    <source>
        <dbReference type="PROSITE" id="PS50240"/>
    </source>
</evidence>
<dbReference type="InterPro" id="IPR018114">
    <property type="entry name" value="TRYPSIN_HIS"/>
</dbReference>
<dbReference type="GO" id="GO:0006508">
    <property type="term" value="P:proteolysis"/>
    <property type="evidence" value="ECO:0007669"/>
    <property type="project" value="UniProtKB-KW"/>
</dbReference>
<keyword evidence="11" id="KW-1185">Reference proteome</keyword>
<dbReference type="PANTHER" id="PTHR24252">
    <property type="entry name" value="ACROSIN-RELATED"/>
    <property type="match status" value="1"/>
</dbReference>
<dbReference type="PROSITE" id="PS00135">
    <property type="entry name" value="TRYPSIN_SER"/>
    <property type="match status" value="1"/>
</dbReference>
<dbReference type="GO" id="GO:0004252">
    <property type="term" value="F:serine-type endopeptidase activity"/>
    <property type="evidence" value="ECO:0007669"/>
    <property type="project" value="InterPro"/>
</dbReference>
<evidence type="ECO:0000256" key="1">
    <source>
        <dbReference type="ARBA" id="ARBA00022670"/>
    </source>
</evidence>
<dbReference type="Proteomes" id="UP000281406">
    <property type="component" value="Unassembled WGS sequence"/>
</dbReference>
<evidence type="ECO:0000256" key="3">
    <source>
        <dbReference type="ARBA" id="ARBA00022801"/>
    </source>
</evidence>
<dbReference type="InterPro" id="IPR043504">
    <property type="entry name" value="Peptidase_S1_PA_chymotrypsin"/>
</dbReference>
<dbReference type="InterPro" id="IPR001314">
    <property type="entry name" value="Peptidase_S1A"/>
</dbReference>
<keyword evidence="8" id="KW-0472">Membrane</keyword>
<evidence type="ECO:0000256" key="6">
    <source>
        <dbReference type="RuleBase" id="RU363034"/>
    </source>
</evidence>
<dbReference type="PANTHER" id="PTHR24252:SF7">
    <property type="entry name" value="HYALIN"/>
    <property type="match status" value="1"/>
</dbReference>